<sequence length="138" mass="15302">DNISSSTPLLETSKDSSEIPDSLGALYIQQQQQQVPLDITTENNIQFINRFVVNESDILPQNPTLDNISSSTPLLETSKDSSEIPDSLGALYIQQQQQQVPLDITTENNIQFINRFVVNESDILPQNPTLDNISSSTP</sequence>
<proteinExistence type="predicted"/>
<feature type="compositionally biased region" description="Polar residues" evidence="1">
    <location>
        <begin position="62"/>
        <end position="75"/>
    </location>
</feature>
<evidence type="ECO:0000313" key="2">
    <source>
        <dbReference type="EMBL" id="JAT11481.1"/>
    </source>
</evidence>
<protein>
    <submittedName>
        <fullName evidence="2">Uncharacterized protein</fullName>
    </submittedName>
</protein>
<accession>A0A1B6KJ55</accession>
<feature type="region of interest" description="Disordered" evidence="1">
    <location>
        <begin position="62"/>
        <end position="82"/>
    </location>
</feature>
<feature type="non-terminal residue" evidence="2">
    <location>
        <position position="1"/>
    </location>
</feature>
<reference evidence="2" key="1">
    <citation type="submission" date="2015-11" db="EMBL/GenBank/DDBJ databases">
        <title>De novo transcriptome assembly of four potential Pierce s Disease insect vectors from Arizona vineyards.</title>
        <authorList>
            <person name="Tassone E.E."/>
        </authorList>
    </citation>
    <scope>NUCLEOTIDE SEQUENCE</scope>
</reference>
<evidence type="ECO:0000256" key="1">
    <source>
        <dbReference type="SAM" id="MobiDB-lite"/>
    </source>
</evidence>
<dbReference type="EMBL" id="GEBQ01028496">
    <property type="protein sequence ID" value="JAT11481.1"/>
    <property type="molecule type" value="Transcribed_RNA"/>
</dbReference>
<organism evidence="2">
    <name type="scientific">Graphocephala atropunctata</name>
    <dbReference type="NCBI Taxonomy" id="36148"/>
    <lineage>
        <taxon>Eukaryota</taxon>
        <taxon>Metazoa</taxon>
        <taxon>Ecdysozoa</taxon>
        <taxon>Arthropoda</taxon>
        <taxon>Hexapoda</taxon>
        <taxon>Insecta</taxon>
        <taxon>Pterygota</taxon>
        <taxon>Neoptera</taxon>
        <taxon>Paraneoptera</taxon>
        <taxon>Hemiptera</taxon>
        <taxon>Auchenorrhyncha</taxon>
        <taxon>Membracoidea</taxon>
        <taxon>Cicadellidae</taxon>
        <taxon>Cicadellinae</taxon>
        <taxon>Cicadellini</taxon>
        <taxon>Graphocephala</taxon>
    </lineage>
</organism>
<gene>
    <name evidence="2" type="ORF">g.53148</name>
</gene>
<name>A0A1B6KJ55_9HEMI</name>
<feature type="non-terminal residue" evidence="2">
    <location>
        <position position="138"/>
    </location>
</feature>
<dbReference type="AlphaFoldDB" id="A0A1B6KJ55"/>